<keyword evidence="3" id="KW-0597">Phosphoprotein</keyword>
<evidence type="ECO:0000256" key="5">
    <source>
        <dbReference type="ARBA" id="ARBA00022741"/>
    </source>
</evidence>
<dbReference type="Gene3D" id="1.20.5.1930">
    <property type="match status" value="1"/>
</dbReference>
<keyword evidence="10" id="KW-0472">Membrane</keyword>
<dbReference type="SUPFAM" id="SSF55874">
    <property type="entry name" value="ATPase domain of HSP90 chaperone/DNA topoisomerase II/histidine kinase"/>
    <property type="match status" value="1"/>
</dbReference>
<keyword evidence="7" id="KW-0067">ATP-binding</keyword>
<dbReference type="InterPro" id="IPR011712">
    <property type="entry name" value="Sig_transdc_His_kin_sub3_dim/P"/>
</dbReference>
<evidence type="ECO:0000259" key="12">
    <source>
        <dbReference type="Pfam" id="PF07730"/>
    </source>
</evidence>
<dbReference type="Proteomes" id="UP000570003">
    <property type="component" value="Unassembled WGS sequence"/>
</dbReference>
<evidence type="ECO:0000256" key="3">
    <source>
        <dbReference type="ARBA" id="ARBA00022553"/>
    </source>
</evidence>
<dbReference type="InterPro" id="IPR050482">
    <property type="entry name" value="Sensor_HK_TwoCompSys"/>
</dbReference>
<dbReference type="EC" id="2.7.13.3" evidence="2"/>
<evidence type="ECO:0000313" key="14">
    <source>
        <dbReference type="Proteomes" id="UP000570003"/>
    </source>
</evidence>
<keyword evidence="8" id="KW-0902">Two-component regulatory system</keyword>
<keyword evidence="6 13" id="KW-0418">Kinase</keyword>
<feature type="transmembrane region" description="Helical" evidence="10">
    <location>
        <begin position="97"/>
        <end position="116"/>
    </location>
</feature>
<evidence type="ECO:0000313" key="13">
    <source>
        <dbReference type="EMBL" id="NKY13125.1"/>
    </source>
</evidence>
<evidence type="ECO:0000256" key="2">
    <source>
        <dbReference type="ARBA" id="ARBA00012438"/>
    </source>
</evidence>
<feature type="domain" description="Signal transduction histidine kinase subgroup 3 dimerisation and phosphoacceptor" evidence="12">
    <location>
        <begin position="214"/>
        <end position="279"/>
    </location>
</feature>
<accession>A0AA44DB44</accession>
<dbReference type="EMBL" id="JAAXOU010000014">
    <property type="protein sequence ID" value="NKY13125.1"/>
    <property type="molecule type" value="Genomic_DNA"/>
</dbReference>
<sequence length="438" mass="46487">MDDERCRLPAKAPAVSPPGDGGRSRPAVRRVLGGPVGPWTTAAALSCTAVAEVLRMRPDSFLVPLTALFATVCSAWHHSRPVLARVSVAGALLNFLAWPQMPVSVALAGLLAFYALSRNRTHHPVTLVVCGTIGVTLVHMGQIKAGVHDLTGLPLEHTREVLPYLADPCVVAVAIVAAVSAGDAVRSREEMRRERLAAEARWAAVGRQRAVEAERARITRELHDVAAHSVSLIAVQAETATYTIADLGPEGRKNLQQIAESARTALWELRQILDVLRDRTGERASTSPQPTLERLDELIEQHRAAGGEVTLRRTGGPEPVPAAVALAAFRIVQEALTNVRKHARGARTVVEIGRHPDRITVRIEDDGADGAGEPEPGGRAPRSPATGDGAGHGLGGMFERAALLNGRLSADPRPSGGFVVDAVLPVGQTRAPDNRSGT</sequence>
<evidence type="ECO:0000256" key="4">
    <source>
        <dbReference type="ARBA" id="ARBA00022679"/>
    </source>
</evidence>
<keyword evidence="5" id="KW-0547">Nucleotide-binding</keyword>
<proteinExistence type="predicted"/>
<dbReference type="InterPro" id="IPR036890">
    <property type="entry name" value="HATPase_C_sf"/>
</dbReference>
<feature type="region of interest" description="Disordered" evidence="9">
    <location>
        <begin position="363"/>
        <end position="438"/>
    </location>
</feature>
<evidence type="ECO:0000256" key="6">
    <source>
        <dbReference type="ARBA" id="ARBA00022777"/>
    </source>
</evidence>
<dbReference type="PANTHER" id="PTHR24421:SF10">
    <property type="entry name" value="NITRATE_NITRITE SENSOR PROTEIN NARQ"/>
    <property type="match status" value="1"/>
</dbReference>
<keyword evidence="4" id="KW-0808">Transferase</keyword>
<keyword evidence="10" id="KW-1133">Transmembrane helix</keyword>
<evidence type="ECO:0000256" key="1">
    <source>
        <dbReference type="ARBA" id="ARBA00000085"/>
    </source>
</evidence>
<dbReference type="GO" id="GO:0016020">
    <property type="term" value="C:membrane"/>
    <property type="evidence" value="ECO:0007669"/>
    <property type="project" value="InterPro"/>
</dbReference>
<dbReference type="Gene3D" id="3.30.565.10">
    <property type="entry name" value="Histidine kinase-like ATPase, C-terminal domain"/>
    <property type="match status" value="1"/>
</dbReference>
<feature type="region of interest" description="Disordered" evidence="9">
    <location>
        <begin position="1"/>
        <end position="26"/>
    </location>
</feature>
<dbReference type="GO" id="GO:0000155">
    <property type="term" value="F:phosphorelay sensor kinase activity"/>
    <property type="evidence" value="ECO:0007669"/>
    <property type="project" value="InterPro"/>
</dbReference>
<dbReference type="PANTHER" id="PTHR24421">
    <property type="entry name" value="NITRATE/NITRITE SENSOR PROTEIN NARX-RELATED"/>
    <property type="match status" value="1"/>
</dbReference>
<evidence type="ECO:0000259" key="11">
    <source>
        <dbReference type="Pfam" id="PF02518"/>
    </source>
</evidence>
<organism evidence="13 14">
    <name type="scientific">Streptomyces somaliensis (strain ATCC 33201 / DSM 40738 / JCM 12659 / KCTC 9044 / NCTC 11332 / NRRL B-12077 / IP 733)</name>
    <dbReference type="NCBI Taxonomy" id="1134445"/>
    <lineage>
        <taxon>Bacteria</taxon>
        <taxon>Bacillati</taxon>
        <taxon>Actinomycetota</taxon>
        <taxon>Actinomycetes</taxon>
        <taxon>Kitasatosporales</taxon>
        <taxon>Streptomycetaceae</taxon>
        <taxon>Streptomyces</taxon>
    </lineage>
</organism>
<dbReference type="GO" id="GO:0046983">
    <property type="term" value="F:protein dimerization activity"/>
    <property type="evidence" value="ECO:0007669"/>
    <property type="project" value="InterPro"/>
</dbReference>
<comment type="caution">
    <text evidence="13">The sequence shown here is derived from an EMBL/GenBank/DDBJ whole genome shotgun (WGS) entry which is preliminary data.</text>
</comment>
<evidence type="ECO:0000256" key="9">
    <source>
        <dbReference type="SAM" id="MobiDB-lite"/>
    </source>
</evidence>
<comment type="catalytic activity">
    <reaction evidence="1">
        <text>ATP + protein L-histidine = ADP + protein N-phospho-L-histidine.</text>
        <dbReference type="EC" id="2.7.13.3"/>
    </reaction>
</comment>
<feature type="transmembrane region" description="Helical" evidence="10">
    <location>
        <begin position="61"/>
        <end position="77"/>
    </location>
</feature>
<reference evidence="13 14" key="1">
    <citation type="submission" date="2020-04" db="EMBL/GenBank/DDBJ databases">
        <title>MicrobeNet Type strains.</title>
        <authorList>
            <person name="Nicholson A.C."/>
        </authorList>
    </citation>
    <scope>NUCLEOTIDE SEQUENCE [LARGE SCALE GENOMIC DNA]</scope>
    <source>
        <strain evidence="13 14">DSM 40738</strain>
    </source>
</reference>
<feature type="transmembrane region" description="Helical" evidence="10">
    <location>
        <begin position="161"/>
        <end position="185"/>
    </location>
</feature>
<feature type="compositionally biased region" description="Low complexity" evidence="9">
    <location>
        <begin position="371"/>
        <end position="382"/>
    </location>
</feature>
<name>A0AA44DB44_STRE0</name>
<dbReference type="Pfam" id="PF02518">
    <property type="entry name" value="HATPase_c"/>
    <property type="match status" value="1"/>
</dbReference>
<protein>
    <recommendedName>
        <fullName evidence="2">histidine kinase</fullName>
        <ecNumber evidence="2">2.7.13.3</ecNumber>
    </recommendedName>
</protein>
<keyword evidence="10" id="KW-0812">Transmembrane</keyword>
<evidence type="ECO:0000256" key="7">
    <source>
        <dbReference type="ARBA" id="ARBA00022840"/>
    </source>
</evidence>
<dbReference type="CDD" id="cd16917">
    <property type="entry name" value="HATPase_UhpB-NarQ-NarX-like"/>
    <property type="match status" value="1"/>
</dbReference>
<feature type="domain" description="Histidine kinase/HSP90-like ATPase" evidence="11">
    <location>
        <begin position="327"/>
        <end position="426"/>
    </location>
</feature>
<feature type="transmembrane region" description="Helical" evidence="10">
    <location>
        <begin position="123"/>
        <end position="141"/>
    </location>
</feature>
<keyword evidence="14" id="KW-1185">Reference proteome</keyword>
<dbReference type="Pfam" id="PF07730">
    <property type="entry name" value="HisKA_3"/>
    <property type="match status" value="1"/>
</dbReference>
<evidence type="ECO:0000256" key="8">
    <source>
        <dbReference type="ARBA" id="ARBA00023012"/>
    </source>
</evidence>
<dbReference type="GO" id="GO:0005524">
    <property type="term" value="F:ATP binding"/>
    <property type="evidence" value="ECO:0007669"/>
    <property type="project" value="UniProtKB-KW"/>
</dbReference>
<gene>
    <name evidence="13" type="ORF">HGA06_02755</name>
</gene>
<dbReference type="AlphaFoldDB" id="A0AA44DB44"/>
<dbReference type="InterPro" id="IPR003594">
    <property type="entry name" value="HATPase_dom"/>
</dbReference>
<evidence type="ECO:0000256" key="10">
    <source>
        <dbReference type="SAM" id="Phobius"/>
    </source>
</evidence>